<dbReference type="OrthoDB" id="1550386at2"/>
<dbReference type="EMBL" id="CP011005">
    <property type="protein sequence ID" value="AJT41618.1"/>
    <property type="molecule type" value="Genomic_DNA"/>
</dbReference>
<accession>A0A0D4BZ69</accession>
<dbReference type="InterPro" id="IPR000477">
    <property type="entry name" value="RT_dom"/>
</dbReference>
<dbReference type="Pfam" id="PF00078">
    <property type="entry name" value="RVT_1"/>
    <property type="match status" value="1"/>
</dbReference>
<dbReference type="PATRIC" id="fig|1618207.4.peg.1833"/>
<dbReference type="KEGG" id="ari:UM93_09050"/>
<dbReference type="Proteomes" id="UP000061839">
    <property type="component" value="Chromosome"/>
</dbReference>
<protein>
    <recommendedName>
        <fullName evidence="1">Reverse transcriptase domain-containing protein</fullName>
    </recommendedName>
</protein>
<dbReference type="CDD" id="cd01646">
    <property type="entry name" value="RT_Bac_retron_I"/>
    <property type="match status" value="1"/>
</dbReference>
<sequence length="513" mass="58653">MPRAKFDNIFTFLAIGDLGPEAVHKALFQKQYFPYVKAIGEEFPPLLSSESFSVNCAKDLSALPGKPHQAAAWTEIRARRFDGLVRRLGIPHPVPYSRLVLHIGDNWSSLAPLLASPRSQIKPSFHEDGRLVQMDYETSESSLSRDTRLAQGQKFIVKADVSNCFPSVYSHAIDWATRGKKNAKADQSQRTWQAKLDYFVRNCHDKETKGVMIGPAVSNLLAELVLQRIDNSLVAKGHDFIRYVDDYTSYCSDRTDAERFVVDLQHSLSEYRLDLNTRKTHIVDLREGIGDPWMEEVRVHFPSRLTPLVAARFLRHAELLAHRYPRYSVLKLAVKTLRGSREADQPSSMLIVDELTRLCTLHPHLAPFLASELETIRSEINEVDKARIANAIKSQMLDAAERAETDVVLWNLHILRRVLKCHVDKSAWEPLLSMDDDLVVLALMALCPRARPATKRRVLGWDYLCEADYQQHWLVRYEMRRIGLLIDSDLSQPEKEWMRIMLGHNVVLSDLKA</sequence>
<dbReference type="PROSITE" id="PS50878">
    <property type="entry name" value="RT_POL"/>
    <property type="match status" value="1"/>
</dbReference>
<dbReference type="InterPro" id="IPR051083">
    <property type="entry name" value="GrpII_Intron_Splice-Mob/Def"/>
</dbReference>
<name>A0A0D4BZ69_9MICC</name>
<dbReference type="AlphaFoldDB" id="A0A0D4BZ69"/>
<dbReference type="PANTHER" id="PTHR34047">
    <property type="entry name" value="NUCLEAR INTRON MATURASE 1, MITOCHONDRIAL-RELATED"/>
    <property type="match status" value="1"/>
</dbReference>
<dbReference type="PANTHER" id="PTHR34047:SF8">
    <property type="entry name" value="PROTEIN YKFC"/>
    <property type="match status" value="1"/>
</dbReference>
<proteinExistence type="predicted"/>
<evidence type="ECO:0000313" key="3">
    <source>
        <dbReference type="Proteomes" id="UP000061839"/>
    </source>
</evidence>
<reference evidence="2 3" key="1">
    <citation type="journal article" date="2015" name="Genome Announc.">
        <title>Complete Genome Sequencing of Protease-Producing Novel Arthrobacter sp. Strain IHBB 11108 Using PacBio Single-Molecule Real-Time Sequencing Technology.</title>
        <authorList>
            <person name="Kiran S."/>
            <person name="Swarnkar M.K."/>
            <person name="Pal M."/>
            <person name="Thakur R."/>
            <person name="Tewari R."/>
            <person name="Singh A.K."/>
            <person name="Gulati A."/>
        </authorList>
    </citation>
    <scope>NUCLEOTIDE SEQUENCE [LARGE SCALE GENOMIC DNA]</scope>
    <source>
        <strain evidence="2 3">IHBB 11108</strain>
    </source>
</reference>
<evidence type="ECO:0000259" key="1">
    <source>
        <dbReference type="PROSITE" id="PS50878"/>
    </source>
</evidence>
<keyword evidence="3" id="KW-1185">Reference proteome</keyword>
<gene>
    <name evidence="2" type="ORF">UM93_09050</name>
</gene>
<dbReference type="HOGENOM" id="CLU_030410_1_0_11"/>
<evidence type="ECO:0000313" key="2">
    <source>
        <dbReference type="EMBL" id="AJT41618.1"/>
    </source>
</evidence>
<organism evidence="2 3">
    <name type="scientific">Psychromicrobium lacuslunae</name>
    <dbReference type="NCBI Taxonomy" id="1618207"/>
    <lineage>
        <taxon>Bacteria</taxon>
        <taxon>Bacillati</taxon>
        <taxon>Actinomycetota</taxon>
        <taxon>Actinomycetes</taxon>
        <taxon>Micrococcales</taxon>
        <taxon>Micrococcaceae</taxon>
        <taxon>Psychromicrobium</taxon>
    </lineage>
</organism>
<feature type="domain" description="Reverse transcriptase" evidence="1">
    <location>
        <begin position="1"/>
        <end position="298"/>
    </location>
</feature>
<dbReference type="RefSeq" id="WP_045075111.1">
    <property type="nucleotide sequence ID" value="NZ_CP011005.1"/>
</dbReference>